<dbReference type="EMBL" id="JBJQND010000010">
    <property type="protein sequence ID" value="KAL3864368.1"/>
    <property type="molecule type" value="Genomic_DNA"/>
</dbReference>
<dbReference type="Gene3D" id="2.80.10.50">
    <property type="match status" value="1"/>
</dbReference>
<dbReference type="Proteomes" id="UP001634394">
    <property type="component" value="Unassembled WGS sequence"/>
</dbReference>
<evidence type="ECO:0000313" key="3">
    <source>
        <dbReference type="EMBL" id="KAL3864368.1"/>
    </source>
</evidence>
<feature type="signal peptide" evidence="2">
    <location>
        <begin position="1"/>
        <end position="28"/>
    </location>
</feature>
<keyword evidence="2" id="KW-0732">Signal</keyword>
<evidence type="ECO:0000256" key="1">
    <source>
        <dbReference type="ARBA" id="ARBA00007936"/>
    </source>
</evidence>
<comment type="caution">
    <text evidence="3">The sequence shown here is derived from an EMBL/GenBank/DDBJ whole genome shotgun (WGS) entry which is preliminary data.</text>
</comment>
<evidence type="ECO:0000256" key="2">
    <source>
        <dbReference type="SAM" id="SignalP"/>
    </source>
</evidence>
<name>A0ABD3VUR4_SINWO</name>
<dbReference type="InterPro" id="IPR008996">
    <property type="entry name" value="IL1/FGF"/>
</dbReference>
<dbReference type="PANTHER" id="PTHR11486">
    <property type="entry name" value="FIBROBLAST GROWTH FACTOR"/>
    <property type="match status" value="1"/>
</dbReference>
<dbReference type="Pfam" id="PF00167">
    <property type="entry name" value="FGF"/>
    <property type="match status" value="1"/>
</dbReference>
<dbReference type="AlphaFoldDB" id="A0ABD3VUR4"/>
<accession>A0ABD3VUR4</accession>
<dbReference type="InterPro" id="IPR002209">
    <property type="entry name" value="Fibroblast_GF_fam"/>
</dbReference>
<protein>
    <submittedName>
        <fullName evidence="3">Uncharacterized protein</fullName>
    </submittedName>
</protein>
<sequence length="263" mass="30415">MTHTDQRKESKCRLLTLLLILLVSVVGANKINSTGSHMPLLKSVNWSSLFNQTSSLPDKTKEDEVSTKISILMLLNKESDHFVRIFKKGRKGVDASGELMWHNETSKKQEHNPFAILIFTPIEDSQYPYFTIRGWANAYYLCFKKNGALVVKVKGHSSRCVFKEEYSSKDYNYKEIISTMFPNFKLGFNKNGKPLNGNAHSKTKKQGRFMFHIKKLKNDPVSCKKGHEPFNMCNPKFLDKFVDKNIRHVRKKDGHRNNGKRKR</sequence>
<proteinExistence type="inferred from homology"/>
<dbReference type="SUPFAM" id="SSF50353">
    <property type="entry name" value="Cytokine"/>
    <property type="match status" value="1"/>
</dbReference>
<organism evidence="3 4">
    <name type="scientific">Sinanodonta woodiana</name>
    <name type="common">Chinese pond mussel</name>
    <name type="synonym">Anodonta woodiana</name>
    <dbReference type="NCBI Taxonomy" id="1069815"/>
    <lineage>
        <taxon>Eukaryota</taxon>
        <taxon>Metazoa</taxon>
        <taxon>Spiralia</taxon>
        <taxon>Lophotrochozoa</taxon>
        <taxon>Mollusca</taxon>
        <taxon>Bivalvia</taxon>
        <taxon>Autobranchia</taxon>
        <taxon>Heteroconchia</taxon>
        <taxon>Palaeoheterodonta</taxon>
        <taxon>Unionida</taxon>
        <taxon>Unionoidea</taxon>
        <taxon>Unionidae</taxon>
        <taxon>Unioninae</taxon>
        <taxon>Sinanodonta</taxon>
    </lineage>
</organism>
<feature type="chain" id="PRO_5044852187" evidence="2">
    <location>
        <begin position="29"/>
        <end position="263"/>
    </location>
</feature>
<keyword evidence="4" id="KW-1185">Reference proteome</keyword>
<comment type="similarity">
    <text evidence="1">Belongs to the heparin-binding growth factors family.</text>
</comment>
<evidence type="ECO:0000313" key="4">
    <source>
        <dbReference type="Proteomes" id="UP001634394"/>
    </source>
</evidence>
<reference evidence="3 4" key="1">
    <citation type="submission" date="2024-11" db="EMBL/GenBank/DDBJ databases">
        <title>Chromosome-level genome assembly of the freshwater bivalve Anodonta woodiana.</title>
        <authorList>
            <person name="Chen X."/>
        </authorList>
    </citation>
    <scope>NUCLEOTIDE SEQUENCE [LARGE SCALE GENOMIC DNA]</scope>
    <source>
        <strain evidence="3">MN2024</strain>
        <tissue evidence="3">Gills</tissue>
    </source>
</reference>
<gene>
    <name evidence="3" type="ORF">ACJMK2_006058</name>
</gene>